<dbReference type="InterPro" id="IPR016024">
    <property type="entry name" value="ARM-type_fold"/>
</dbReference>
<protein>
    <submittedName>
        <fullName evidence="6">ARM repeat-containing protein</fullName>
    </submittedName>
</protein>
<evidence type="ECO:0000256" key="1">
    <source>
        <dbReference type="ARBA" id="ARBA00004308"/>
    </source>
</evidence>
<evidence type="ECO:0000256" key="4">
    <source>
        <dbReference type="ARBA" id="ARBA00023136"/>
    </source>
</evidence>
<keyword evidence="3" id="KW-0653">Protein transport</keyword>
<dbReference type="AlphaFoldDB" id="A0A9P3PJW3"/>
<accession>A0A9P3PJW3</accession>
<dbReference type="InterPro" id="IPR050840">
    <property type="entry name" value="Adaptor_Complx_Large_Subunit"/>
</dbReference>
<dbReference type="GO" id="GO:0016192">
    <property type="term" value="P:vesicle-mediated transport"/>
    <property type="evidence" value="ECO:0007669"/>
    <property type="project" value="InterPro"/>
</dbReference>
<dbReference type="OrthoDB" id="29308at2759"/>
<organism evidence="6 7">
    <name type="scientific">Lyophyllum shimeji</name>
    <name type="common">Hon-shimeji</name>
    <name type="synonym">Tricholoma shimeji</name>
    <dbReference type="NCBI Taxonomy" id="47721"/>
    <lineage>
        <taxon>Eukaryota</taxon>
        <taxon>Fungi</taxon>
        <taxon>Dikarya</taxon>
        <taxon>Basidiomycota</taxon>
        <taxon>Agaricomycotina</taxon>
        <taxon>Agaricomycetes</taxon>
        <taxon>Agaricomycetidae</taxon>
        <taxon>Agaricales</taxon>
        <taxon>Tricholomatineae</taxon>
        <taxon>Lyophyllaceae</taxon>
        <taxon>Lyophyllum</taxon>
    </lineage>
</organism>
<name>A0A9P3PJW3_LYOSH</name>
<reference evidence="6" key="1">
    <citation type="submission" date="2022-07" db="EMBL/GenBank/DDBJ databases">
        <title>The genome of Lyophyllum shimeji provides insight into the initial evolution of ectomycorrhizal fungal genome.</title>
        <authorList>
            <person name="Kobayashi Y."/>
            <person name="Shibata T."/>
            <person name="Hirakawa H."/>
            <person name="Shigenobu S."/>
            <person name="Nishiyama T."/>
            <person name="Yamada A."/>
            <person name="Hasebe M."/>
            <person name="Kawaguchi M."/>
        </authorList>
    </citation>
    <scope>NUCLEOTIDE SEQUENCE</scope>
    <source>
        <strain evidence="6">AT787</strain>
    </source>
</reference>
<dbReference type="GO" id="GO:0006886">
    <property type="term" value="P:intracellular protein transport"/>
    <property type="evidence" value="ECO:0007669"/>
    <property type="project" value="InterPro"/>
</dbReference>
<gene>
    <name evidence="6" type="ORF">LshimejAT787_0403390</name>
</gene>
<evidence type="ECO:0000313" key="6">
    <source>
        <dbReference type="EMBL" id="GLB37288.1"/>
    </source>
</evidence>
<dbReference type="PANTHER" id="PTHR22780">
    <property type="entry name" value="ADAPTIN, ALPHA/GAMMA/EPSILON"/>
    <property type="match status" value="1"/>
</dbReference>
<dbReference type="GO" id="GO:0012505">
    <property type="term" value="C:endomembrane system"/>
    <property type="evidence" value="ECO:0007669"/>
    <property type="project" value="UniProtKB-SubCell"/>
</dbReference>
<keyword evidence="2" id="KW-0813">Transport</keyword>
<dbReference type="Proteomes" id="UP001063166">
    <property type="component" value="Unassembled WGS sequence"/>
</dbReference>
<dbReference type="Pfam" id="PF01602">
    <property type="entry name" value="Adaptin_N"/>
    <property type="match status" value="1"/>
</dbReference>
<evidence type="ECO:0000313" key="7">
    <source>
        <dbReference type="Proteomes" id="UP001063166"/>
    </source>
</evidence>
<dbReference type="SUPFAM" id="SSF48371">
    <property type="entry name" value="ARM repeat"/>
    <property type="match status" value="1"/>
</dbReference>
<evidence type="ECO:0000259" key="5">
    <source>
        <dbReference type="Pfam" id="PF01602"/>
    </source>
</evidence>
<keyword evidence="4" id="KW-0472">Membrane</keyword>
<proteinExistence type="predicted"/>
<dbReference type="GO" id="GO:0030117">
    <property type="term" value="C:membrane coat"/>
    <property type="evidence" value="ECO:0007669"/>
    <property type="project" value="InterPro"/>
</dbReference>
<dbReference type="InterPro" id="IPR011989">
    <property type="entry name" value="ARM-like"/>
</dbReference>
<sequence length="580" mass="64175">MEVPFISSGATSRAYYSLVRKVEYASSLQSANQHLSTAIETGRRQLADPAVSFNERRKCLILLLYCYTNASHGFLAADAFNFAFPHAITMAEGGRTMDHKRIGYLFCAEVMPSNHELQLMLVNTLRKDLEHDSVPRICLSLENVIASSNPDLVPAVQSRVQDLLSHNSPHVRRRALLASRSLARHQPEWLSRIGQQILKRIDDPHPSVACAALALSAQLPEEHAANAQLVVNDMLKALSSDPSSYEPWFFVRTLLAVFFLGITENNIPTILELIRGSSKYHDGATLRGAFLVLSKIAPRTLLSLMPVDFESPIQSLRPFLMSRDPNDVYLFLSCLECVDPVLWAGTSPDVPAVLDGWEVERMMQLLGSHDALVRRTTLRVLNRVDLGLVASYYSRTVESIPCGLSIEDVNGYAIRLLEILEARSGSDGELYARELKDLLVRLEQASPDVVLEKVVESVLFCFQNANMDFHIAFATTMLTFVVDSDSRLPQTITVIVAALATEQCGKVAISPLDLLQGLASRLSSSLPSVKDACLLAMLRIAADCDVPSPVIQAVTEHGQNSKRHIRRRCEHKKGAIIIPT</sequence>
<feature type="domain" description="Clathrin/coatomer adaptor adaptin-like N-terminal" evidence="5">
    <location>
        <begin position="80"/>
        <end position="258"/>
    </location>
</feature>
<evidence type="ECO:0000256" key="2">
    <source>
        <dbReference type="ARBA" id="ARBA00022448"/>
    </source>
</evidence>
<dbReference type="EMBL" id="BRPK01000004">
    <property type="protein sequence ID" value="GLB37288.1"/>
    <property type="molecule type" value="Genomic_DNA"/>
</dbReference>
<comment type="caution">
    <text evidence="6">The sequence shown here is derived from an EMBL/GenBank/DDBJ whole genome shotgun (WGS) entry which is preliminary data.</text>
</comment>
<evidence type="ECO:0000256" key="3">
    <source>
        <dbReference type="ARBA" id="ARBA00022927"/>
    </source>
</evidence>
<dbReference type="InterPro" id="IPR002553">
    <property type="entry name" value="Clathrin/coatomer_adapt-like_N"/>
</dbReference>
<keyword evidence="7" id="KW-1185">Reference proteome</keyword>
<dbReference type="Gene3D" id="1.25.10.10">
    <property type="entry name" value="Leucine-rich Repeat Variant"/>
    <property type="match status" value="1"/>
</dbReference>
<comment type="subcellular location">
    <subcellularLocation>
        <location evidence="1">Endomembrane system</location>
    </subcellularLocation>
</comment>